<name>A0AA88L9Y1_ARTSF</name>
<evidence type="ECO:0000256" key="1">
    <source>
        <dbReference type="ARBA" id="ARBA00022679"/>
    </source>
</evidence>
<dbReference type="PANTHER" id="PTHR37984:SF5">
    <property type="entry name" value="PROTEIN NYNRIN-LIKE"/>
    <property type="match status" value="1"/>
</dbReference>
<dbReference type="SUPFAM" id="SSF56672">
    <property type="entry name" value="DNA/RNA polymerases"/>
    <property type="match status" value="1"/>
</dbReference>
<evidence type="ECO:0000256" key="4">
    <source>
        <dbReference type="ARBA" id="ARBA00022759"/>
    </source>
</evidence>
<dbReference type="InterPro" id="IPR043128">
    <property type="entry name" value="Rev_trsase/Diguanyl_cyclase"/>
</dbReference>
<sequence>MPFSVQDEFQHHMEEAFEGLEGVAIIIDDILLYGSNQEEHDRRLKAVTERALKKGMKFNKDKCSFSASSICYFGHIVGKDGMKPDPEKLRAIKEMPRPQCCEELLMLLGMVNYLAKYIPDLSTRNKILQDILKSKPFLWSQENDNTLIGLKESILTSISFFNYKSLNVELKFDASSHALGAHLCSDGEVVAYASHTLSKTEQKYSQLEKELCAIVYGFKHFHHYLYGRHVNAITDHHPLETIVLNPIHKAPLRVQRLMLQLQPYDYQLQF</sequence>
<dbReference type="Pfam" id="PF00078">
    <property type="entry name" value="RVT_1"/>
    <property type="match status" value="1"/>
</dbReference>
<evidence type="ECO:0000313" key="9">
    <source>
        <dbReference type="Proteomes" id="UP001187531"/>
    </source>
</evidence>
<keyword evidence="9" id="KW-1185">Reference proteome</keyword>
<dbReference type="Proteomes" id="UP001187531">
    <property type="component" value="Unassembled WGS sequence"/>
</dbReference>
<dbReference type="EMBL" id="JAVRJZ010000014">
    <property type="protein sequence ID" value="KAK2713670.1"/>
    <property type="molecule type" value="Genomic_DNA"/>
</dbReference>
<evidence type="ECO:0000256" key="5">
    <source>
        <dbReference type="ARBA" id="ARBA00022801"/>
    </source>
</evidence>
<organism evidence="8 9">
    <name type="scientific">Artemia franciscana</name>
    <name type="common">Brine shrimp</name>
    <name type="synonym">Artemia sanfranciscana</name>
    <dbReference type="NCBI Taxonomy" id="6661"/>
    <lineage>
        <taxon>Eukaryota</taxon>
        <taxon>Metazoa</taxon>
        <taxon>Ecdysozoa</taxon>
        <taxon>Arthropoda</taxon>
        <taxon>Crustacea</taxon>
        <taxon>Branchiopoda</taxon>
        <taxon>Anostraca</taxon>
        <taxon>Artemiidae</taxon>
        <taxon>Artemia</taxon>
    </lineage>
</organism>
<dbReference type="PANTHER" id="PTHR37984">
    <property type="entry name" value="PROTEIN CBG26694"/>
    <property type="match status" value="1"/>
</dbReference>
<dbReference type="InterPro" id="IPR043502">
    <property type="entry name" value="DNA/RNA_pol_sf"/>
</dbReference>
<evidence type="ECO:0000256" key="3">
    <source>
        <dbReference type="ARBA" id="ARBA00022722"/>
    </source>
</evidence>
<keyword evidence="6" id="KW-0695">RNA-directed DNA polymerase</keyword>
<keyword evidence="2" id="KW-0548">Nucleotidyltransferase</keyword>
<dbReference type="AlphaFoldDB" id="A0AA88L9Y1"/>
<feature type="domain" description="Reverse transcriptase" evidence="7">
    <location>
        <begin position="1"/>
        <end position="77"/>
    </location>
</feature>
<gene>
    <name evidence="8" type="ORF">QYM36_009519</name>
</gene>
<dbReference type="InterPro" id="IPR050951">
    <property type="entry name" value="Retrovirus_Pol_polyprotein"/>
</dbReference>
<accession>A0AA88L9Y1</accession>
<keyword evidence="5" id="KW-0378">Hydrolase</keyword>
<dbReference type="InterPro" id="IPR041373">
    <property type="entry name" value="RT_RNaseH"/>
</dbReference>
<keyword evidence="4" id="KW-0255">Endonuclease</keyword>
<dbReference type="PROSITE" id="PS50878">
    <property type="entry name" value="RT_POL"/>
    <property type="match status" value="1"/>
</dbReference>
<keyword evidence="3" id="KW-0540">Nuclease</keyword>
<evidence type="ECO:0000256" key="6">
    <source>
        <dbReference type="ARBA" id="ARBA00022918"/>
    </source>
</evidence>
<proteinExistence type="predicted"/>
<protein>
    <recommendedName>
        <fullName evidence="7">Reverse transcriptase domain-containing protein</fullName>
    </recommendedName>
</protein>
<evidence type="ECO:0000313" key="8">
    <source>
        <dbReference type="EMBL" id="KAK2713670.1"/>
    </source>
</evidence>
<comment type="caution">
    <text evidence="8">The sequence shown here is derived from an EMBL/GenBank/DDBJ whole genome shotgun (WGS) entry which is preliminary data.</text>
</comment>
<dbReference type="GO" id="GO:0003964">
    <property type="term" value="F:RNA-directed DNA polymerase activity"/>
    <property type="evidence" value="ECO:0007669"/>
    <property type="project" value="UniProtKB-KW"/>
</dbReference>
<dbReference type="Pfam" id="PF17917">
    <property type="entry name" value="RT_RNaseH"/>
    <property type="match status" value="1"/>
</dbReference>
<keyword evidence="1" id="KW-0808">Transferase</keyword>
<dbReference type="GO" id="GO:0016787">
    <property type="term" value="F:hydrolase activity"/>
    <property type="evidence" value="ECO:0007669"/>
    <property type="project" value="UniProtKB-KW"/>
</dbReference>
<dbReference type="Gene3D" id="3.30.70.270">
    <property type="match status" value="2"/>
</dbReference>
<evidence type="ECO:0000256" key="2">
    <source>
        <dbReference type="ARBA" id="ARBA00022695"/>
    </source>
</evidence>
<dbReference type="GO" id="GO:0004519">
    <property type="term" value="F:endonuclease activity"/>
    <property type="evidence" value="ECO:0007669"/>
    <property type="project" value="UniProtKB-KW"/>
</dbReference>
<dbReference type="FunFam" id="3.30.70.270:FF:000003">
    <property type="entry name" value="Transposon Ty3-G Gag-Pol polyprotein"/>
    <property type="match status" value="1"/>
</dbReference>
<dbReference type="CDD" id="cd09274">
    <property type="entry name" value="RNase_HI_RT_Ty3"/>
    <property type="match status" value="1"/>
</dbReference>
<dbReference type="InterPro" id="IPR000477">
    <property type="entry name" value="RT_dom"/>
</dbReference>
<reference evidence="8" key="1">
    <citation type="submission" date="2023-07" db="EMBL/GenBank/DDBJ databases">
        <title>Chromosome-level genome assembly of Artemia franciscana.</title>
        <authorList>
            <person name="Jo E."/>
        </authorList>
    </citation>
    <scope>NUCLEOTIDE SEQUENCE</scope>
    <source>
        <tissue evidence="8">Whole body</tissue>
    </source>
</reference>
<evidence type="ECO:0000259" key="7">
    <source>
        <dbReference type="PROSITE" id="PS50878"/>
    </source>
</evidence>